<dbReference type="SUPFAM" id="SSF53850">
    <property type="entry name" value="Periplasmic binding protein-like II"/>
    <property type="match status" value="1"/>
</dbReference>
<keyword evidence="4" id="KW-1185">Reference proteome</keyword>
<dbReference type="PANTHER" id="PTHR30006">
    <property type="entry name" value="THIAMINE-BINDING PERIPLASMIC PROTEIN-RELATED"/>
    <property type="match status" value="1"/>
</dbReference>
<accession>A0A261UIX7</accession>
<dbReference type="RefSeq" id="WP_094843254.1">
    <property type="nucleotide sequence ID" value="NZ_NEVS01000004.1"/>
</dbReference>
<proteinExistence type="predicted"/>
<keyword evidence="1 2" id="KW-0732">Signal</keyword>
<dbReference type="CDD" id="cd13549">
    <property type="entry name" value="PBP2_Fbp_like_3"/>
    <property type="match status" value="1"/>
</dbReference>
<evidence type="ECO:0000313" key="4">
    <source>
        <dbReference type="Proteomes" id="UP000215767"/>
    </source>
</evidence>
<evidence type="ECO:0000256" key="2">
    <source>
        <dbReference type="SAM" id="SignalP"/>
    </source>
</evidence>
<dbReference type="EMBL" id="NEVS01000004">
    <property type="protein sequence ID" value="OZI61866.1"/>
    <property type="molecule type" value="Genomic_DNA"/>
</dbReference>
<evidence type="ECO:0000256" key="1">
    <source>
        <dbReference type="ARBA" id="ARBA00022729"/>
    </source>
</evidence>
<dbReference type="Pfam" id="PF13343">
    <property type="entry name" value="SBP_bac_6"/>
    <property type="match status" value="1"/>
</dbReference>
<feature type="chain" id="PRO_5013012020" evidence="2">
    <location>
        <begin position="32"/>
        <end position="343"/>
    </location>
</feature>
<reference evidence="4" key="1">
    <citation type="submission" date="2017-05" db="EMBL/GenBank/DDBJ databases">
        <title>Complete and WGS of Bordetella genogroups.</title>
        <authorList>
            <person name="Spilker T."/>
            <person name="Lipuma J."/>
        </authorList>
    </citation>
    <scope>NUCLEOTIDE SEQUENCE [LARGE SCALE GENOMIC DNA]</scope>
    <source>
        <strain evidence="4">AU8856</strain>
    </source>
</reference>
<dbReference type="AlphaFoldDB" id="A0A261UIX7"/>
<gene>
    <name evidence="3" type="ORF">CAL28_21730</name>
</gene>
<name>A0A261UIX7_9BORD</name>
<dbReference type="Proteomes" id="UP000215767">
    <property type="component" value="Unassembled WGS sequence"/>
</dbReference>
<feature type="signal peptide" evidence="2">
    <location>
        <begin position="1"/>
        <end position="31"/>
    </location>
</feature>
<comment type="caution">
    <text evidence="3">The sequence shown here is derived from an EMBL/GenBank/DDBJ whole genome shotgun (WGS) entry which is preliminary data.</text>
</comment>
<dbReference type="Gene3D" id="3.40.190.10">
    <property type="entry name" value="Periplasmic binding protein-like II"/>
    <property type="match status" value="2"/>
</dbReference>
<dbReference type="PANTHER" id="PTHR30006:SF2">
    <property type="entry name" value="ABC TRANSPORTER SUBSTRATE-BINDING PROTEIN"/>
    <property type="match status" value="1"/>
</dbReference>
<organism evidence="3 4">
    <name type="scientific">Bordetella genomosp. 11</name>
    <dbReference type="NCBI Taxonomy" id="1416808"/>
    <lineage>
        <taxon>Bacteria</taxon>
        <taxon>Pseudomonadati</taxon>
        <taxon>Pseudomonadota</taxon>
        <taxon>Betaproteobacteria</taxon>
        <taxon>Burkholderiales</taxon>
        <taxon>Alcaligenaceae</taxon>
        <taxon>Bordetella</taxon>
    </lineage>
</organism>
<dbReference type="OrthoDB" id="366726at2"/>
<sequence>MSFKTRIRQALSAGAGVLALLATLAATPAQADPTVICYNCPPEWADWAGQVKAIESDLGIRVPLDNKNSGQAVAQMIAERNSPVADVVYLGITSAIEAAKKGLLAPYKPAHWDQIPTDLKDPDGLWFSIHSGTIGFFVNRDALEGKPVPKSWADLLKPEYRGMVGYLDPSSAFVGYASAVAVNQALGGTIDNFGPALEYFKKLKQNDPIVPKQTSYARVLSGEIPILLDFDFNAYRAIYKDHANVQFVIPAEGTVALPYVMALVKGAPHAADAKKVLDYTLSDKGQAHWAQAYLRPVRQGAMDPELAKKFLPASDYERVRPVNLEQLAARQASFGQDYLKNVR</sequence>
<dbReference type="GO" id="GO:0030288">
    <property type="term" value="C:outer membrane-bounded periplasmic space"/>
    <property type="evidence" value="ECO:0007669"/>
    <property type="project" value="TreeGrafter"/>
</dbReference>
<protein>
    <submittedName>
        <fullName evidence="3">ABC transporter substrate-binding protein</fullName>
    </submittedName>
</protein>
<evidence type="ECO:0000313" key="3">
    <source>
        <dbReference type="EMBL" id="OZI61866.1"/>
    </source>
</evidence>
<dbReference type="GO" id="GO:0030976">
    <property type="term" value="F:thiamine pyrophosphate binding"/>
    <property type="evidence" value="ECO:0007669"/>
    <property type="project" value="TreeGrafter"/>
</dbReference>
<dbReference type="GO" id="GO:0015888">
    <property type="term" value="P:thiamine transport"/>
    <property type="evidence" value="ECO:0007669"/>
    <property type="project" value="TreeGrafter"/>
</dbReference>
<dbReference type="GO" id="GO:0030975">
    <property type="term" value="F:thiamine binding"/>
    <property type="evidence" value="ECO:0007669"/>
    <property type="project" value="TreeGrafter"/>
</dbReference>